<organism evidence="1 2">
    <name type="scientific">Glaciecola nitratireducens (strain JCM 12485 / KCTC 12276 / FR1064)</name>
    <dbReference type="NCBI Taxonomy" id="1085623"/>
    <lineage>
        <taxon>Bacteria</taxon>
        <taxon>Pseudomonadati</taxon>
        <taxon>Pseudomonadota</taxon>
        <taxon>Gammaproteobacteria</taxon>
        <taxon>Alteromonadales</taxon>
        <taxon>Alteromonadaceae</taxon>
        <taxon>Brumicola</taxon>
    </lineage>
</organism>
<gene>
    <name evidence="1" type="ordered locus">GNIT_2539</name>
</gene>
<sequence length="317" mass="35496">MKKVKLSIVIHTEEEFDWAGGFNRHNTSVTHGKELTEMCVDMLKLGCCITFAMDWSFVTSEQGQNVIRFMQENYTEQVEFAAHLHPWVNPPFDEQYSDTDNIDEKLSYPGNLPAELEKAKLAMLTDKIAELTGRSPTTYLAGRYGVGENTYKILSELGYKVDVSISPFADFRHQDGPDFSNKNNASFTQNGIKCIPHSSGYISHIGVLADWLNRDTANLHNLNNNVVGKVILKLLGVERVRLSPEGFDEAQMKKLVASLTRTGVEHLIYSFHSSTSKLGGSPYVETKESVQQMYKNNSDILTTITSVTTPSLFADLL</sequence>
<evidence type="ECO:0000313" key="2">
    <source>
        <dbReference type="Proteomes" id="UP000009282"/>
    </source>
</evidence>
<keyword evidence="2" id="KW-1185">Reference proteome</keyword>
<dbReference type="AlphaFoldDB" id="G4QM65"/>
<protein>
    <submittedName>
        <fullName evidence="1">WalW protein</fullName>
    </submittedName>
</protein>
<dbReference type="Proteomes" id="UP000009282">
    <property type="component" value="Chromosome"/>
</dbReference>
<dbReference type="STRING" id="1085623.GNIT_2539"/>
<dbReference type="KEGG" id="gni:GNIT_2539"/>
<proteinExistence type="predicted"/>
<dbReference type="HOGENOM" id="CLU_067768_0_0_6"/>
<dbReference type="eggNOG" id="COG0726">
    <property type="taxonomic scope" value="Bacteria"/>
</dbReference>
<evidence type="ECO:0000313" key="1">
    <source>
        <dbReference type="EMBL" id="AEP30636.1"/>
    </source>
</evidence>
<dbReference type="GO" id="GO:0005975">
    <property type="term" value="P:carbohydrate metabolic process"/>
    <property type="evidence" value="ECO:0007669"/>
    <property type="project" value="InterPro"/>
</dbReference>
<dbReference type="Gene3D" id="3.20.20.370">
    <property type="entry name" value="Glycoside hydrolase/deacetylase"/>
    <property type="match status" value="1"/>
</dbReference>
<dbReference type="InterPro" id="IPR011330">
    <property type="entry name" value="Glyco_hydro/deAcase_b/a-brl"/>
</dbReference>
<dbReference type="EMBL" id="CP003060">
    <property type="protein sequence ID" value="AEP30636.1"/>
    <property type="molecule type" value="Genomic_DNA"/>
</dbReference>
<reference evidence="1 2" key="1">
    <citation type="journal article" date="2011" name="J. Bacteriol.">
        <title>Complete genome sequence of seawater bacterium Glaciecola nitratireducens FR1064T.</title>
        <authorList>
            <person name="Bian F."/>
            <person name="Qin Q.L."/>
            <person name="Xie B.B."/>
            <person name="Shu Y.L."/>
            <person name="Zhang X.Y."/>
            <person name="Yu Y."/>
            <person name="Chen B."/>
            <person name="Chen X.L."/>
            <person name="Zhou B.C."/>
            <person name="Zhang Y.Z."/>
        </authorList>
    </citation>
    <scope>NUCLEOTIDE SEQUENCE [LARGE SCALE GENOMIC DNA]</scope>
    <source>
        <strain evidence="2">JCM 12485 / KCTC 12276 / FR1064</strain>
    </source>
</reference>
<dbReference type="SUPFAM" id="SSF88713">
    <property type="entry name" value="Glycoside hydrolase/deacetylase"/>
    <property type="match status" value="1"/>
</dbReference>
<accession>G4QM65</accession>
<dbReference type="OrthoDB" id="9771584at2"/>
<name>G4QM65_GLANF</name>
<dbReference type="RefSeq" id="WP_014109509.1">
    <property type="nucleotide sequence ID" value="NC_016041.1"/>
</dbReference>